<gene>
    <name evidence="1" type="ORF">P353_25135</name>
</gene>
<organism evidence="1 2">
    <name type="scientific">Comamonas testosteroni</name>
    <name type="common">Pseudomonas testosteroni</name>
    <dbReference type="NCBI Taxonomy" id="285"/>
    <lineage>
        <taxon>Bacteria</taxon>
        <taxon>Pseudomonadati</taxon>
        <taxon>Pseudomonadota</taxon>
        <taxon>Betaproteobacteria</taxon>
        <taxon>Burkholderiales</taxon>
        <taxon>Comamonadaceae</taxon>
        <taxon>Comamonas</taxon>
    </lineage>
</organism>
<evidence type="ECO:0000313" key="2">
    <source>
        <dbReference type="Proteomes" id="UP000029553"/>
    </source>
</evidence>
<evidence type="ECO:0008006" key="3">
    <source>
        <dbReference type="Google" id="ProtNLM"/>
    </source>
</evidence>
<dbReference type="AlphaFoldDB" id="A0A096F537"/>
<protein>
    <recommendedName>
        <fullName evidence="3">Endopeptidase</fullName>
    </recommendedName>
</protein>
<comment type="caution">
    <text evidence="1">The sequence shown here is derived from an EMBL/GenBank/DDBJ whole genome shotgun (WGS) entry which is preliminary data.</text>
</comment>
<dbReference type="RefSeq" id="WP_034375396.1">
    <property type="nucleotide sequence ID" value="NZ_AWOR01000087.1"/>
</dbReference>
<name>A0A096F537_COMTE</name>
<dbReference type="Proteomes" id="UP000029553">
    <property type="component" value="Unassembled WGS sequence"/>
</dbReference>
<sequence>MTGRAQALVLAVLLAMSFACGWWVNAQRAEARISLLKKEHAEQTMRAGASALASYSRMEKTKDDAIKSAQARAESLQADAGLAAAAADGLRKQLAGVPARIAAASRAAVDEYATTAGELLGACTAEYQWMARQADGHANDARMITESWPR</sequence>
<reference evidence="1 2" key="1">
    <citation type="submission" date="2013-09" db="EMBL/GenBank/DDBJ databases">
        <title>High correlation between genotypes and phenotypes of environmental bacteria Comamonas testosteroni strains.</title>
        <authorList>
            <person name="Liu L."/>
            <person name="Zhu W."/>
            <person name="Xia X."/>
            <person name="Xu B."/>
            <person name="Luo M."/>
            <person name="Wang G."/>
        </authorList>
    </citation>
    <scope>NUCLEOTIDE SEQUENCE [LARGE SCALE GENOMIC DNA]</scope>
    <source>
        <strain evidence="1 2">JL40</strain>
    </source>
</reference>
<proteinExistence type="predicted"/>
<dbReference type="PROSITE" id="PS51257">
    <property type="entry name" value="PROKAR_LIPOPROTEIN"/>
    <property type="match status" value="1"/>
</dbReference>
<dbReference type="EMBL" id="AWOR01000087">
    <property type="protein sequence ID" value="KGH25441.1"/>
    <property type="molecule type" value="Genomic_DNA"/>
</dbReference>
<evidence type="ECO:0000313" key="1">
    <source>
        <dbReference type="EMBL" id="KGH25441.1"/>
    </source>
</evidence>
<accession>A0A096F537</accession>